<keyword evidence="7 8" id="KW-0472">Membrane</keyword>
<feature type="transmembrane region" description="Helical" evidence="8">
    <location>
        <begin position="299"/>
        <end position="325"/>
    </location>
</feature>
<dbReference type="GO" id="GO:0022857">
    <property type="term" value="F:transmembrane transporter activity"/>
    <property type="evidence" value="ECO:0007669"/>
    <property type="project" value="InterPro"/>
</dbReference>
<dbReference type="EMBL" id="JAKMXF010000022">
    <property type="protein sequence ID" value="KAI6661149.1"/>
    <property type="molecule type" value="Genomic_DNA"/>
</dbReference>
<proteinExistence type="inferred from homology"/>
<dbReference type="Pfam" id="PF07690">
    <property type="entry name" value="MFS_1"/>
    <property type="match status" value="1"/>
</dbReference>
<feature type="transmembrane region" description="Helical" evidence="8">
    <location>
        <begin position="149"/>
        <end position="172"/>
    </location>
</feature>
<reference evidence="10 11" key="1">
    <citation type="journal article" date="2023" name="BMC Biol.">
        <title>The compact genome of the sponge Oopsacas minuta (Hexactinellida) is lacking key metazoan core genes.</title>
        <authorList>
            <person name="Santini S."/>
            <person name="Schenkelaars Q."/>
            <person name="Jourda C."/>
            <person name="Duchesne M."/>
            <person name="Belahbib H."/>
            <person name="Rocher C."/>
            <person name="Selva M."/>
            <person name="Riesgo A."/>
            <person name="Vervoort M."/>
            <person name="Leys S.P."/>
            <person name="Kodjabachian L."/>
            <person name="Le Bivic A."/>
            <person name="Borchiellini C."/>
            <person name="Claverie J.M."/>
            <person name="Renard E."/>
        </authorList>
    </citation>
    <scope>NUCLEOTIDE SEQUENCE [LARGE SCALE GENOMIC DNA]</scope>
    <source>
        <strain evidence="10">SPO-2</strain>
    </source>
</reference>
<dbReference type="InterPro" id="IPR000849">
    <property type="entry name" value="Sugar_P_transporter"/>
</dbReference>
<evidence type="ECO:0000259" key="9">
    <source>
        <dbReference type="PROSITE" id="PS50850"/>
    </source>
</evidence>
<evidence type="ECO:0000256" key="7">
    <source>
        <dbReference type="ARBA" id="ARBA00023136"/>
    </source>
</evidence>
<sequence length="513" mass="57148">MEADKKRCSDLRNKLSWFRQTIGIKTDYFKVPFLIHLLEKSSLIKHCSGTTKRRCYMLASWLILYYFNISWAISIRSFGVIKGTLNPPCCRQINTTIVYDIPQNCTCWDPFIGDYGTSLIGALDGAFLIPFTLSTLILGNIADHLNYRYVLTIGGSNVVILMLLFGSAYFLSIHSFPYFLVIQILYGVSAAVYSSCFAVIGIWFHGCKRKNTIISLWATYSGVGRILGGLLPAIFADGPWGYSYILISSLILIAVILVFLFLVPYPDYVGINLSKNKNAKSVNNEIKSGKNGIKIWRALLIPGVIEFAITFFFNKSVYYTFLFWLPYLIRNTVIGGISYQSSLSAVFSILFDIGSIFGVVTGGFIADKLHSYSLICTIYLYIGAVLIYVYSIVNSIHLAANLICLFFIGFTVNGTHALILSCVSIDLGRNKKIMEQNKRAIATMNGIINFSGSVGASITVSLIGVVFQLGVNAVLYVMIAGMILSALFITRIAVKDIIRIYTNYRSYVYVVQD</sequence>
<dbReference type="SUPFAM" id="SSF103473">
    <property type="entry name" value="MFS general substrate transporter"/>
    <property type="match status" value="1"/>
</dbReference>
<protein>
    <submittedName>
        <fullName evidence="10">Sugar phosphate exchanger 2</fullName>
    </submittedName>
</protein>
<feature type="transmembrane region" description="Helical" evidence="8">
    <location>
        <begin position="178"/>
        <end position="204"/>
    </location>
</feature>
<gene>
    <name evidence="10" type="ORF">LOD99_13871</name>
</gene>
<keyword evidence="3" id="KW-0813">Transport</keyword>
<evidence type="ECO:0000313" key="11">
    <source>
        <dbReference type="Proteomes" id="UP001165289"/>
    </source>
</evidence>
<dbReference type="PANTHER" id="PTHR43184">
    <property type="entry name" value="MAJOR FACILITATOR SUPERFAMILY TRANSPORTER 16, ISOFORM B"/>
    <property type="match status" value="1"/>
</dbReference>
<feature type="transmembrane region" description="Helical" evidence="8">
    <location>
        <begin position="473"/>
        <end position="494"/>
    </location>
</feature>
<keyword evidence="11" id="KW-1185">Reference proteome</keyword>
<feature type="transmembrane region" description="Helical" evidence="8">
    <location>
        <begin position="242"/>
        <end position="265"/>
    </location>
</feature>
<evidence type="ECO:0000256" key="2">
    <source>
        <dbReference type="ARBA" id="ARBA00009598"/>
    </source>
</evidence>
<evidence type="ECO:0000256" key="6">
    <source>
        <dbReference type="ARBA" id="ARBA00022989"/>
    </source>
</evidence>
<dbReference type="PIRSF" id="PIRSF002808">
    <property type="entry name" value="Hexose_phosphate_transp"/>
    <property type="match status" value="1"/>
</dbReference>
<evidence type="ECO:0000256" key="3">
    <source>
        <dbReference type="ARBA" id="ARBA00022448"/>
    </source>
</evidence>
<feature type="transmembrane region" description="Helical" evidence="8">
    <location>
        <begin position="399"/>
        <end position="425"/>
    </location>
</feature>
<comment type="caution">
    <text evidence="10">The sequence shown here is derived from an EMBL/GenBank/DDBJ whole genome shotgun (WGS) entry which is preliminary data.</text>
</comment>
<dbReference type="PROSITE" id="PS50850">
    <property type="entry name" value="MFS"/>
    <property type="match status" value="1"/>
</dbReference>
<keyword evidence="4" id="KW-0762">Sugar transport</keyword>
<organism evidence="10 11">
    <name type="scientific">Oopsacas minuta</name>
    <dbReference type="NCBI Taxonomy" id="111878"/>
    <lineage>
        <taxon>Eukaryota</taxon>
        <taxon>Metazoa</taxon>
        <taxon>Porifera</taxon>
        <taxon>Hexactinellida</taxon>
        <taxon>Hexasterophora</taxon>
        <taxon>Lyssacinosida</taxon>
        <taxon>Leucopsacidae</taxon>
        <taxon>Oopsacas</taxon>
    </lineage>
</organism>
<evidence type="ECO:0000256" key="5">
    <source>
        <dbReference type="ARBA" id="ARBA00022692"/>
    </source>
</evidence>
<dbReference type="InterPro" id="IPR011701">
    <property type="entry name" value="MFS"/>
</dbReference>
<evidence type="ECO:0000256" key="1">
    <source>
        <dbReference type="ARBA" id="ARBA00004141"/>
    </source>
</evidence>
<feature type="transmembrane region" description="Helical" evidence="8">
    <location>
        <begin position="216"/>
        <end position="236"/>
    </location>
</feature>
<dbReference type="PANTHER" id="PTHR43184:SF30">
    <property type="entry name" value="MFS DOMAIN-CONTAINING PROTEIN"/>
    <property type="match status" value="1"/>
</dbReference>
<dbReference type="InterPro" id="IPR036259">
    <property type="entry name" value="MFS_trans_sf"/>
</dbReference>
<keyword evidence="6 8" id="KW-1133">Transmembrane helix</keyword>
<feature type="transmembrane region" description="Helical" evidence="8">
    <location>
        <begin position="372"/>
        <end position="393"/>
    </location>
</feature>
<feature type="transmembrane region" description="Helical" evidence="8">
    <location>
        <begin position="55"/>
        <end position="73"/>
    </location>
</feature>
<comment type="similarity">
    <text evidence="2">Belongs to the major facilitator superfamily. Organophosphate:Pi antiporter (OPA) (TC 2.A.1.4) family.</text>
</comment>
<dbReference type="GO" id="GO:0016020">
    <property type="term" value="C:membrane"/>
    <property type="evidence" value="ECO:0007669"/>
    <property type="project" value="UniProtKB-SubCell"/>
</dbReference>
<comment type="subcellular location">
    <subcellularLocation>
        <location evidence="1">Membrane</location>
        <topology evidence="1">Multi-pass membrane protein</topology>
    </subcellularLocation>
</comment>
<evidence type="ECO:0000256" key="4">
    <source>
        <dbReference type="ARBA" id="ARBA00022597"/>
    </source>
</evidence>
<evidence type="ECO:0000313" key="10">
    <source>
        <dbReference type="EMBL" id="KAI6661149.1"/>
    </source>
</evidence>
<name>A0AAV7KLF5_9METZ</name>
<dbReference type="AlphaFoldDB" id="A0AAV7KLF5"/>
<accession>A0AAV7KLF5</accession>
<feature type="transmembrane region" description="Helical" evidence="8">
    <location>
        <begin position="446"/>
        <end position="467"/>
    </location>
</feature>
<feature type="transmembrane region" description="Helical" evidence="8">
    <location>
        <begin position="345"/>
        <end position="365"/>
    </location>
</feature>
<dbReference type="InterPro" id="IPR020846">
    <property type="entry name" value="MFS_dom"/>
</dbReference>
<dbReference type="Gene3D" id="1.20.1250.20">
    <property type="entry name" value="MFS general substrate transporter like domains"/>
    <property type="match status" value="2"/>
</dbReference>
<evidence type="ECO:0000256" key="8">
    <source>
        <dbReference type="SAM" id="Phobius"/>
    </source>
</evidence>
<dbReference type="Proteomes" id="UP001165289">
    <property type="component" value="Unassembled WGS sequence"/>
</dbReference>
<feature type="transmembrane region" description="Helical" evidence="8">
    <location>
        <begin position="119"/>
        <end position="142"/>
    </location>
</feature>
<feature type="domain" description="Major facilitator superfamily (MFS) profile" evidence="9">
    <location>
        <begin position="63"/>
        <end position="497"/>
    </location>
</feature>
<keyword evidence="5 8" id="KW-0812">Transmembrane</keyword>